<comment type="subcellular location">
    <subcellularLocation>
        <location evidence="1">Cytoplasm</location>
    </subcellularLocation>
</comment>
<evidence type="ECO:0000259" key="12">
    <source>
        <dbReference type="PROSITE" id="PS51163"/>
    </source>
</evidence>
<keyword evidence="9" id="KW-0067">ATP-binding</keyword>
<reference evidence="13 14" key="1">
    <citation type="submission" date="2014-06" db="EMBL/GenBank/DDBJ databases">
        <title>Genome sequence of the intracellular symbiont Blattabacterium cuenoti, strain CPU2 from the wood feeding cockroach Cryptocercus punctulatus.</title>
        <authorList>
            <person name="Kinjo Y."/>
            <person name="Ohkuma M."/>
            <person name="Tokuda G."/>
        </authorList>
    </citation>
    <scope>NUCLEOTIDE SEQUENCE [LARGE SCALE GENOMIC DNA]</scope>
    <source>
        <strain evidence="13 14">CPU2</strain>
    </source>
</reference>
<evidence type="ECO:0000256" key="4">
    <source>
        <dbReference type="ARBA" id="ARBA00022490"/>
    </source>
</evidence>
<evidence type="ECO:0000256" key="2">
    <source>
        <dbReference type="ARBA" id="ARBA00007663"/>
    </source>
</evidence>
<evidence type="ECO:0000256" key="8">
    <source>
        <dbReference type="ARBA" id="ARBA00022741"/>
    </source>
</evidence>
<dbReference type="PANTHER" id="PTHR17490">
    <property type="entry name" value="SUA5"/>
    <property type="match status" value="1"/>
</dbReference>
<dbReference type="InterPro" id="IPR050156">
    <property type="entry name" value="TC-AMP_synthase_SUA5"/>
</dbReference>
<comment type="similarity">
    <text evidence="2">Belongs to the SUA5 family.</text>
</comment>
<keyword evidence="8" id="KW-0547">Nucleotide-binding</keyword>
<evidence type="ECO:0000256" key="11">
    <source>
        <dbReference type="ARBA" id="ARBA00048366"/>
    </source>
</evidence>
<dbReference type="EMBL" id="AP014610">
    <property type="protein sequence ID" value="BBA17675.1"/>
    <property type="molecule type" value="Genomic_DNA"/>
</dbReference>
<dbReference type="GO" id="GO:0005737">
    <property type="term" value="C:cytoplasm"/>
    <property type="evidence" value="ECO:0007669"/>
    <property type="project" value="UniProtKB-SubCell"/>
</dbReference>
<name>A0AAD1CLX5_9FLAO</name>
<evidence type="ECO:0000256" key="10">
    <source>
        <dbReference type="ARBA" id="ARBA00029774"/>
    </source>
</evidence>
<proteinExistence type="inferred from homology"/>
<comment type="catalytic activity">
    <reaction evidence="11">
        <text>L-threonine + hydrogencarbonate + ATP = L-threonylcarbamoyladenylate + diphosphate + H2O</text>
        <dbReference type="Rhea" id="RHEA:36407"/>
        <dbReference type="ChEBI" id="CHEBI:15377"/>
        <dbReference type="ChEBI" id="CHEBI:17544"/>
        <dbReference type="ChEBI" id="CHEBI:30616"/>
        <dbReference type="ChEBI" id="CHEBI:33019"/>
        <dbReference type="ChEBI" id="CHEBI:57926"/>
        <dbReference type="ChEBI" id="CHEBI:73682"/>
        <dbReference type="EC" id="2.7.7.87"/>
    </reaction>
</comment>
<dbReference type="PROSITE" id="PS51163">
    <property type="entry name" value="YRDC"/>
    <property type="match status" value="1"/>
</dbReference>
<dbReference type="GeneID" id="66556905"/>
<keyword evidence="5" id="KW-0808">Transferase</keyword>
<dbReference type="GO" id="GO:0061710">
    <property type="term" value="F:L-threonylcarbamoyladenylate synthase"/>
    <property type="evidence" value="ECO:0007669"/>
    <property type="project" value="UniProtKB-EC"/>
</dbReference>
<evidence type="ECO:0000256" key="6">
    <source>
        <dbReference type="ARBA" id="ARBA00022694"/>
    </source>
</evidence>
<dbReference type="InterPro" id="IPR006070">
    <property type="entry name" value="Sua5-like_dom"/>
</dbReference>
<protein>
    <recommendedName>
        <fullName evidence="10">L-threonylcarbamoyladenylate synthase</fullName>
        <ecNumber evidence="3">2.7.7.87</ecNumber>
    </recommendedName>
    <alternativeName>
        <fullName evidence="10">L-threonylcarbamoyladenylate synthase</fullName>
    </alternativeName>
</protein>
<evidence type="ECO:0000256" key="3">
    <source>
        <dbReference type="ARBA" id="ARBA00012584"/>
    </source>
</evidence>
<dbReference type="AlphaFoldDB" id="A0AAD1CLX5"/>
<evidence type="ECO:0000256" key="9">
    <source>
        <dbReference type="ARBA" id="ARBA00022840"/>
    </source>
</evidence>
<evidence type="ECO:0000256" key="5">
    <source>
        <dbReference type="ARBA" id="ARBA00022679"/>
    </source>
</evidence>
<organism evidence="13 14">
    <name type="scientific">Blattabacterium punctulatus CPU2</name>
    <dbReference type="NCBI Taxonomy" id="1457032"/>
    <lineage>
        <taxon>Bacteria</taxon>
        <taxon>Pseudomonadati</taxon>
        <taxon>Bacteroidota</taxon>
        <taxon>Flavobacteriia</taxon>
        <taxon>Flavobacteriales</taxon>
        <taxon>Blattabacteriaceae</taxon>
        <taxon>Blattabacterium</taxon>
    </lineage>
</organism>
<feature type="domain" description="YrdC-like" evidence="12">
    <location>
        <begin position="4"/>
        <end position="194"/>
    </location>
</feature>
<dbReference type="PANTHER" id="PTHR17490:SF16">
    <property type="entry name" value="THREONYLCARBAMOYL-AMP SYNTHASE"/>
    <property type="match status" value="1"/>
</dbReference>
<dbReference type="GO" id="GO:0000049">
    <property type="term" value="F:tRNA binding"/>
    <property type="evidence" value="ECO:0007669"/>
    <property type="project" value="TreeGrafter"/>
</dbReference>
<dbReference type="GO" id="GO:0005524">
    <property type="term" value="F:ATP binding"/>
    <property type="evidence" value="ECO:0007669"/>
    <property type="project" value="UniProtKB-KW"/>
</dbReference>
<dbReference type="GO" id="GO:0008033">
    <property type="term" value="P:tRNA processing"/>
    <property type="evidence" value="ECO:0007669"/>
    <property type="project" value="UniProtKB-KW"/>
</dbReference>
<dbReference type="SUPFAM" id="SSF55821">
    <property type="entry name" value="YrdC/RibB"/>
    <property type="match status" value="1"/>
</dbReference>
<keyword evidence="4" id="KW-0963">Cytoplasm</keyword>
<sequence length="194" mass="22535">MYFYKEIEKSVKILKRGKCLLYPTDTVWGLGCDAFNLNSIEKIYKIKNRNISKSMIILIENIDRLYELIEDIPNLVKKIIQDNSIKKEKPITIVYKKPRKIVSNLLINSKDNTLAIRLTNDPFCSHLIKTLDRPIISTSANLSGFPTPKSFSEISYSILNKIDYSVNFRRKEKARYNSSSILKIISNKIKILRM</sequence>
<gene>
    <name evidence="13" type="ORF">CPU2_166</name>
</gene>
<dbReference type="EC" id="2.7.7.87" evidence="3"/>
<dbReference type="NCBIfam" id="TIGR00057">
    <property type="entry name" value="L-threonylcarbamoyladenylate synthase"/>
    <property type="match status" value="1"/>
</dbReference>
<evidence type="ECO:0000256" key="1">
    <source>
        <dbReference type="ARBA" id="ARBA00004496"/>
    </source>
</evidence>
<evidence type="ECO:0000313" key="13">
    <source>
        <dbReference type="EMBL" id="BBA17675.1"/>
    </source>
</evidence>
<accession>A0AAD1CLX5</accession>
<keyword evidence="7" id="KW-0548">Nucleotidyltransferase</keyword>
<dbReference type="Proteomes" id="UP000262607">
    <property type="component" value="Chromosome"/>
</dbReference>
<evidence type="ECO:0000313" key="14">
    <source>
        <dbReference type="Proteomes" id="UP000262607"/>
    </source>
</evidence>
<evidence type="ECO:0000256" key="7">
    <source>
        <dbReference type="ARBA" id="ARBA00022695"/>
    </source>
</evidence>
<dbReference type="Pfam" id="PF01300">
    <property type="entry name" value="Sua5_yciO_yrdC"/>
    <property type="match status" value="1"/>
</dbReference>
<dbReference type="Gene3D" id="3.90.870.10">
    <property type="entry name" value="DHBP synthase"/>
    <property type="match status" value="1"/>
</dbReference>
<keyword evidence="6" id="KW-0819">tRNA processing</keyword>
<dbReference type="GO" id="GO:0006450">
    <property type="term" value="P:regulation of translational fidelity"/>
    <property type="evidence" value="ECO:0007669"/>
    <property type="project" value="TreeGrafter"/>
</dbReference>
<dbReference type="RefSeq" id="WP_110548814.1">
    <property type="nucleotide sequence ID" value="NZ_AP014610.1"/>
</dbReference>
<dbReference type="GO" id="GO:0003725">
    <property type="term" value="F:double-stranded RNA binding"/>
    <property type="evidence" value="ECO:0007669"/>
    <property type="project" value="InterPro"/>
</dbReference>
<dbReference type="InterPro" id="IPR017945">
    <property type="entry name" value="DHBP_synth_RibB-like_a/b_dom"/>
</dbReference>